<sequence>MNQSLEIVASGCCSQERRQLRAELPSRRTLSDVLRLMGAHKDVDASSDAIPLLVRHSRVGTTLFREGSAADTFYFISLGWFKNFRTCEDGYQQVRSFASVGDLLGYDALYQGRYPTEAVAMEDSMVYAVRFQDLCTFGERVPGFERVLHMAVSRQLSRQGDSADLMAAVAAEVRLARFLVDLSARMQACGQSPLRLLLRMSRRDIASQLGVAHETVSRSFSAMVDLGYLQVKQREVEILDLDALKSFSACTRSAADELLGRTCRHDRRPNGHSLAQKKAMPGSNYLAAPLT</sequence>
<accession>A0ABT5KKR3</accession>
<keyword evidence="3" id="KW-0804">Transcription</keyword>
<dbReference type="Gene3D" id="2.60.120.10">
    <property type="entry name" value="Jelly Rolls"/>
    <property type="match status" value="1"/>
</dbReference>
<dbReference type="InterPro" id="IPR018490">
    <property type="entry name" value="cNMP-bd_dom_sf"/>
</dbReference>
<keyword evidence="1" id="KW-0805">Transcription regulation</keyword>
<dbReference type="PROSITE" id="PS51063">
    <property type="entry name" value="HTH_CRP_2"/>
    <property type="match status" value="1"/>
</dbReference>
<evidence type="ECO:0000313" key="7">
    <source>
        <dbReference type="EMBL" id="MDC8774456.1"/>
    </source>
</evidence>
<dbReference type="PROSITE" id="PS50042">
    <property type="entry name" value="CNMP_BINDING_3"/>
    <property type="match status" value="1"/>
</dbReference>
<dbReference type="InterPro" id="IPR000595">
    <property type="entry name" value="cNMP-bd_dom"/>
</dbReference>
<dbReference type="RefSeq" id="WP_273602456.1">
    <property type="nucleotide sequence ID" value="NZ_JAQQXT010000022.1"/>
</dbReference>
<dbReference type="PANTHER" id="PTHR24567">
    <property type="entry name" value="CRP FAMILY TRANSCRIPTIONAL REGULATORY PROTEIN"/>
    <property type="match status" value="1"/>
</dbReference>
<organism evidence="7 8">
    <name type="scientific">Roseateles albus</name>
    <dbReference type="NCBI Taxonomy" id="2987525"/>
    <lineage>
        <taxon>Bacteria</taxon>
        <taxon>Pseudomonadati</taxon>
        <taxon>Pseudomonadota</taxon>
        <taxon>Betaproteobacteria</taxon>
        <taxon>Burkholderiales</taxon>
        <taxon>Sphaerotilaceae</taxon>
        <taxon>Roseateles</taxon>
    </lineage>
</organism>
<dbReference type="Gene3D" id="1.10.10.10">
    <property type="entry name" value="Winged helix-like DNA-binding domain superfamily/Winged helix DNA-binding domain"/>
    <property type="match status" value="1"/>
</dbReference>
<dbReference type="InterPro" id="IPR014710">
    <property type="entry name" value="RmlC-like_jellyroll"/>
</dbReference>
<dbReference type="PANTHER" id="PTHR24567:SF75">
    <property type="entry name" value="FUMARATE AND NITRATE REDUCTION REGULATORY PROTEIN"/>
    <property type="match status" value="1"/>
</dbReference>
<evidence type="ECO:0000256" key="1">
    <source>
        <dbReference type="ARBA" id="ARBA00023015"/>
    </source>
</evidence>
<evidence type="ECO:0000256" key="4">
    <source>
        <dbReference type="SAM" id="MobiDB-lite"/>
    </source>
</evidence>
<feature type="domain" description="Cyclic nucleotide-binding" evidence="5">
    <location>
        <begin position="60"/>
        <end position="118"/>
    </location>
</feature>
<gene>
    <name evidence="7" type="ORF">PRZ03_23070</name>
</gene>
<protein>
    <submittedName>
        <fullName evidence="7">Crp/Fnr family transcriptional regulator</fullName>
    </submittedName>
</protein>
<proteinExistence type="predicted"/>
<keyword evidence="8" id="KW-1185">Reference proteome</keyword>
<dbReference type="InterPro" id="IPR036388">
    <property type="entry name" value="WH-like_DNA-bd_sf"/>
</dbReference>
<name>A0ABT5KKR3_9BURK</name>
<dbReference type="InterPro" id="IPR012318">
    <property type="entry name" value="HTH_CRP"/>
</dbReference>
<dbReference type="SUPFAM" id="SSF51206">
    <property type="entry name" value="cAMP-binding domain-like"/>
    <property type="match status" value="1"/>
</dbReference>
<evidence type="ECO:0000259" key="5">
    <source>
        <dbReference type="PROSITE" id="PS50042"/>
    </source>
</evidence>
<dbReference type="Proteomes" id="UP001221189">
    <property type="component" value="Unassembled WGS sequence"/>
</dbReference>
<evidence type="ECO:0000313" key="8">
    <source>
        <dbReference type="Proteomes" id="UP001221189"/>
    </source>
</evidence>
<dbReference type="SMART" id="SM00419">
    <property type="entry name" value="HTH_CRP"/>
    <property type="match status" value="1"/>
</dbReference>
<dbReference type="InterPro" id="IPR036390">
    <property type="entry name" value="WH_DNA-bd_sf"/>
</dbReference>
<evidence type="ECO:0000256" key="2">
    <source>
        <dbReference type="ARBA" id="ARBA00023125"/>
    </source>
</evidence>
<keyword evidence="2" id="KW-0238">DNA-binding</keyword>
<dbReference type="SMART" id="SM00100">
    <property type="entry name" value="cNMP"/>
    <property type="match status" value="1"/>
</dbReference>
<evidence type="ECO:0000256" key="3">
    <source>
        <dbReference type="ARBA" id="ARBA00023163"/>
    </source>
</evidence>
<dbReference type="CDD" id="cd00038">
    <property type="entry name" value="CAP_ED"/>
    <property type="match status" value="1"/>
</dbReference>
<dbReference type="Pfam" id="PF13545">
    <property type="entry name" value="HTH_Crp_2"/>
    <property type="match status" value="1"/>
</dbReference>
<dbReference type="InterPro" id="IPR050397">
    <property type="entry name" value="Env_Response_Regulators"/>
</dbReference>
<dbReference type="Pfam" id="PF00027">
    <property type="entry name" value="cNMP_binding"/>
    <property type="match status" value="1"/>
</dbReference>
<comment type="caution">
    <text evidence="7">The sequence shown here is derived from an EMBL/GenBank/DDBJ whole genome shotgun (WGS) entry which is preliminary data.</text>
</comment>
<evidence type="ECO:0000259" key="6">
    <source>
        <dbReference type="PROSITE" id="PS51063"/>
    </source>
</evidence>
<feature type="region of interest" description="Disordered" evidence="4">
    <location>
        <begin position="267"/>
        <end position="291"/>
    </location>
</feature>
<dbReference type="SUPFAM" id="SSF46785">
    <property type="entry name" value="Winged helix' DNA-binding domain"/>
    <property type="match status" value="1"/>
</dbReference>
<dbReference type="EMBL" id="JAQQXT010000022">
    <property type="protein sequence ID" value="MDC8774456.1"/>
    <property type="molecule type" value="Genomic_DNA"/>
</dbReference>
<feature type="domain" description="HTH crp-type" evidence="6">
    <location>
        <begin position="169"/>
        <end position="242"/>
    </location>
</feature>
<reference evidence="7 8" key="1">
    <citation type="submission" date="2022-10" db="EMBL/GenBank/DDBJ databases">
        <title>Paucibacter sp. hw1 Genome sequencing.</title>
        <authorList>
            <person name="Park S."/>
        </authorList>
    </citation>
    <scope>NUCLEOTIDE SEQUENCE [LARGE SCALE GENOMIC DNA]</scope>
    <source>
        <strain evidence="8">hw1</strain>
    </source>
</reference>